<dbReference type="AlphaFoldDB" id="A0A5S5CD32"/>
<name>A0A5S5CD32_9FLAO</name>
<accession>A0A5S5CD32</accession>
<dbReference type="OrthoDB" id="1446231at2"/>
<gene>
    <name evidence="1" type="ORF">BD809_102454</name>
</gene>
<protein>
    <recommendedName>
        <fullName evidence="3">HTH cro/C1-type domain-containing protein</fullName>
    </recommendedName>
</protein>
<proteinExistence type="predicted"/>
<evidence type="ECO:0000313" key="2">
    <source>
        <dbReference type="Proteomes" id="UP000324376"/>
    </source>
</evidence>
<dbReference type="EMBL" id="VNHU01000002">
    <property type="protein sequence ID" value="TYP76236.1"/>
    <property type="molecule type" value="Genomic_DNA"/>
</dbReference>
<evidence type="ECO:0008006" key="3">
    <source>
        <dbReference type="Google" id="ProtNLM"/>
    </source>
</evidence>
<reference evidence="1 2" key="1">
    <citation type="submission" date="2019-07" db="EMBL/GenBank/DDBJ databases">
        <title>Genomic Encyclopedia of Archaeal and Bacterial Type Strains, Phase II (KMG-II): from individual species to whole genera.</title>
        <authorList>
            <person name="Goeker M."/>
        </authorList>
    </citation>
    <scope>NUCLEOTIDE SEQUENCE [LARGE SCALE GENOMIC DNA]</scope>
    <source>
        <strain evidence="1 2">DSM 17527</strain>
    </source>
</reference>
<dbReference type="RefSeq" id="WP_148781829.1">
    <property type="nucleotide sequence ID" value="NZ_VNHU01000002.1"/>
</dbReference>
<evidence type="ECO:0000313" key="1">
    <source>
        <dbReference type="EMBL" id="TYP76236.1"/>
    </source>
</evidence>
<organism evidence="1 2">
    <name type="scientific">Aquimarina intermedia</name>
    <dbReference type="NCBI Taxonomy" id="350814"/>
    <lineage>
        <taxon>Bacteria</taxon>
        <taxon>Pseudomonadati</taxon>
        <taxon>Bacteroidota</taxon>
        <taxon>Flavobacteriia</taxon>
        <taxon>Flavobacteriales</taxon>
        <taxon>Flavobacteriaceae</taxon>
        <taxon>Aquimarina</taxon>
    </lineage>
</organism>
<sequence>MKKQTEDAVRLNKVLEKLGITGNELSRELDYKSPSSVYQILEGHQNKKLSNKMINKIIARFPQISYKYLKKGEGDVLVEDSTNAILKAEIFGSTYKVPQNINLKNEDLSLITLKRILEENQKTNELLQHLLEKL</sequence>
<dbReference type="Proteomes" id="UP000324376">
    <property type="component" value="Unassembled WGS sequence"/>
</dbReference>
<keyword evidence="2" id="KW-1185">Reference proteome</keyword>
<comment type="caution">
    <text evidence="1">The sequence shown here is derived from an EMBL/GenBank/DDBJ whole genome shotgun (WGS) entry which is preliminary data.</text>
</comment>